<keyword evidence="3" id="KW-1185">Reference proteome</keyword>
<dbReference type="Proteomes" id="UP000607653">
    <property type="component" value="Unassembled WGS sequence"/>
</dbReference>
<protein>
    <submittedName>
        <fullName evidence="2">Uncharacterized protein</fullName>
    </submittedName>
</protein>
<evidence type="ECO:0000313" key="2">
    <source>
        <dbReference type="EMBL" id="DAD25825.1"/>
    </source>
</evidence>
<gene>
    <name evidence="2" type="ORF">HUJ06_027293</name>
</gene>
<evidence type="ECO:0000256" key="1">
    <source>
        <dbReference type="SAM" id="Phobius"/>
    </source>
</evidence>
<dbReference type="EMBL" id="DUZY01000002">
    <property type="protein sequence ID" value="DAD25825.1"/>
    <property type="molecule type" value="Genomic_DNA"/>
</dbReference>
<feature type="transmembrane region" description="Helical" evidence="1">
    <location>
        <begin position="12"/>
        <end position="32"/>
    </location>
</feature>
<reference evidence="2 3" key="1">
    <citation type="journal article" date="2020" name="Mol. Biol. Evol.">
        <title>Distinct Expression and Methylation Patterns for Genes with Different Fates following a Single Whole-Genome Duplication in Flowering Plants.</title>
        <authorList>
            <person name="Shi T."/>
            <person name="Rahmani R.S."/>
            <person name="Gugger P.F."/>
            <person name="Wang M."/>
            <person name="Li H."/>
            <person name="Zhang Y."/>
            <person name="Li Z."/>
            <person name="Wang Q."/>
            <person name="Van de Peer Y."/>
            <person name="Marchal K."/>
            <person name="Chen J."/>
        </authorList>
    </citation>
    <scope>NUCLEOTIDE SEQUENCE [LARGE SCALE GENOMIC DNA]</scope>
    <source>
        <tissue evidence="2">Leaf</tissue>
    </source>
</reference>
<organism evidence="2 3">
    <name type="scientific">Nelumbo nucifera</name>
    <name type="common">Sacred lotus</name>
    <dbReference type="NCBI Taxonomy" id="4432"/>
    <lineage>
        <taxon>Eukaryota</taxon>
        <taxon>Viridiplantae</taxon>
        <taxon>Streptophyta</taxon>
        <taxon>Embryophyta</taxon>
        <taxon>Tracheophyta</taxon>
        <taxon>Spermatophyta</taxon>
        <taxon>Magnoliopsida</taxon>
        <taxon>Proteales</taxon>
        <taxon>Nelumbonaceae</taxon>
        <taxon>Nelumbo</taxon>
    </lineage>
</organism>
<sequence length="101" mass="11824">MSANLLSLWKIIGHSVIYIHSHSFLLCLLTRGKTKKKIKIKRLFHYKSSTLKETYTMMATKVLFYIPFFLVYKDFALIIHVDFTLRMNALTVHLSLSSMLI</sequence>
<keyword evidence="1" id="KW-0472">Membrane</keyword>
<evidence type="ECO:0000313" key="3">
    <source>
        <dbReference type="Proteomes" id="UP000607653"/>
    </source>
</evidence>
<feature type="transmembrane region" description="Helical" evidence="1">
    <location>
        <begin position="62"/>
        <end position="81"/>
    </location>
</feature>
<dbReference type="AlphaFoldDB" id="A0A822Y452"/>
<proteinExistence type="predicted"/>
<accession>A0A822Y452</accession>
<keyword evidence="1" id="KW-1133">Transmembrane helix</keyword>
<name>A0A822Y452_NELNU</name>
<keyword evidence="1" id="KW-0812">Transmembrane</keyword>
<comment type="caution">
    <text evidence="2">The sequence shown here is derived from an EMBL/GenBank/DDBJ whole genome shotgun (WGS) entry which is preliminary data.</text>
</comment>